<evidence type="ECO:0000259" key="3">
    <source>
        <dbReference type="Pfam" id="PF03476"/>
    </source>
</evidence>
<reference evidence="4 5" key="1">
    <citation type="submission" date="2023-11" db="EMBL/GenBank/DDBJ databases">
        <title>An acidophilic fungus is an integral part of prey digestion in a carnivorous sundew plant.</title>
        <authorList>
            <person name="Tsai I.J."/>
        </authorList>
    </citation>
    <scope>NUCLEOTIDE SEQUENCE [LARGE SCALE GENOMIC DNA]</scope>
    <source>
        <strain evidence="4">169a</strain>
    </source>
</reference>
<dbReference type="Pfam" id="PF03476">
    <property type="entry name" value="MOSC_N"/>
    <property type="match status" value="1"/>
</dbReference>
<proteinExistence type="predicted"/>
<dbReference type="SUPFAM" id="SSF50800">
    <property type="entry name" value="PK beta-barrel domain-like"/>
    <property type="match status" value="1"/>
</dbReference>
<dbReference type="Proteomes" id="UP001303373">
    <property type="component" value="Chromosome 3"/>
</dbReference>
<dbReference type="InterPro" id="IPR005303">
    <property type="entry name" value="MOCOS_middle"/>
</dbReference>
<feature type="compositionally biased region" description="Polar residues" evidence="1">
    <location>
        <begin position="171"/>
        <end position="188"/>
    </location>
</feature>
<dbReference type="GO" id="GO:0030151">
    <property type="term" value="F:molybdenum ion binding"/>
    <property type="evidence" value="ECO:0007669"/>
    <property type="project" value="InterPro"/>
</dbReference>
<dbReference type="Pfam" id="PF03473">
    <property type="entry name" value="MOSC"/>
    <property type="match status" value="1"/>
</dbReference>
<evidence type="ECO:0008006" key="6">
    <source>
        <dbReference type="Google" id="ProtNLM"/>
    </source>
</evidence>
<organism evidence="4 5">
    <name type="scientific">Acrodontium crateriforme</name>
    <dbReference type="NCBI Taxonomy" id="150365"/>
    <lineage>
        <taxon>Eukaryota</taxon>
        <taxon>Fungi</taxon>
        <taxon>Dikarya</taxon>
        <taxon>Ascomycota</taxon>
        <taxon>Pezizomycotina</taxon>
        <taxon>Dothideomycetes</taxon>
        <taxon>Dothideomycetidae</taxon>
        <taxon>Mycosphaerellales</taxon>
        <taxon>Teratosphaeriaceae</taxon>
        <taxon>Acrodontium</taxon>
    </lineage>
</organism>
<dbReference type="EMBL" id="CP138582">
    <property type="protein sequence ID" value="WPG99187.1"/>
    <property type="molecule type" value="Genomic_DNA"/>
</dbReference>
<dbReference type="GO" id="GO:0003824">
    <property type="term" value="F:catalytic activity"/>
    <property type="evidence" value="ECO:0007669"/>
    <property type="project" value="InterPro"/>
</dbReference>
<keyword evidence="5" id="KW-1185">Reference proteome</keyword>
<sequence length="476" mass="53707">MLAIDFFVHYVQYLASPQILLTIAVLAAPYLLSNFARKRLSTRATSTGVPGCRRLGLYRRSNLKDQYEDQSTTSNKPTIKALFTYPIKSCRGVELAASEVESKGLKFDRMFTFAKWLPKKRSEGSSEISDGDILHEWRFMTLRENPRLALIQTQLWLPDPRTAQDDRLKNKGSSKATKSQAQRRSQGSDLVGQLDKGRSLGPAGTFAENGGCLLVQFPYSPAFNPFGLRNETVTFQVPLTPTETRAEIKKYSKENIVIWKDYPKATNVTNEISPDKLQKLKEFLDVEPPLALFRVDDAHLRSVQRCLPKEKPDHAFRVGFVDAFSVNLLGITSVQAVDESISATSEMKGKLDALRFRANIYITGTPAFAEDSWKKLTLGRRIGRDEKGLFETEGEYHVACRTARCTLPNVDPETGLRDRNEPYAALNKTRKVDEGAYPHPVLGMQMLPMFEHGMIKVGDEVNVLETGEHRYEKMFT</sequence>
<feature type="domain" description="Molybdenum cofactor sulfurase middle" evidence="3">
    <location>
        <begin position="78"/>
        <end position="162"/>
    </location>
</feature>
<evidence type="ECO:0000313" key="4">
    <source>
        <dbReference type="EMBL" id="WPG99187.1"/>
    </source>
</evidence>
<feature type="region of interest" description="Disordered" evidence="1">
    <location>
        <begin position="161"/>
        <end position="194"/>
    </location>
</feature>
<dbReference type="GO" id="GO:0030170">
    <property type="term" value="F:pyridoxal phosphate binding"/>
    <property type="evidence" value="ECO:0007669"/>
    <property type="project" value="InterPro"/>
</dbReference>
<dbReference type="InterPro" id="IPR011037">
    <property type="entry name" value="Pyrv_Knase-like_insert_dom_sf"/>
</dbReference>
<dbReference type="AlphaFoldDB" id="A0AAQ3RAJ5"/>
<dbReference type="InterPro" id="IPR005302">
    <property type="entry name" value="MoCF_Sase_C"/>
</dbReference>
<name>A0AAQ3RAJ5_9PEZI</name>
<feature type="domain" description="MOSC" evidence="2">
    <location>
        <begin position="320"/>
        <end position="461"/>
    </location>
</feature>
<accession>A0AAQ3RAJ5</accession>
<gene>
    <name evidence="4" type="ORF">R9X50_00199800</name>
</gene>
<evidence type="ECO:0000256" key="1">
    <source>
        <dbReference type="SAM" id="MobiDB-lite"/>
    </source>
</evidence>
<evidence type="ECO:0000313" key="5">
    <source>
        <dbReference type="Proteomes" id="UP001303373"/>
    </source>
</evidence>
<protein>
    <recommendedName>
        <fullName evidence="6">MOSC domain-containing protein</fullName>
    </recommendedName>
</protein>
<evidence type="ECO:0000259" key="2">
    <source>
        <dbReference type="Pfam" id="PF03473"/>
    </source>
</evidence>